<evidence type="ECO:0000313" key="2">
    <source>
        <dbReference type="Proteomes" id="UP000484842"/>
    </source>
</evidence>
<protein>
    <submittedName>
        <fullName evidence="1">Uncharacterized protein</fullName>
    </submittedName>
</protein>
<reference evidence="1 2" key="1">
    <citation type="submission" date="2019-10" db="EMBL/GenBank/DDBJ databases">
        <title>Deinococcus sp. isolated from soil.</title>
        <authorList>
            <person name="Li Y."/>
            <person name="Wang J."/>
        </authorList>
    </citation>
    <scope>NUCLEOTIDE SEQUENCE [LARGE SCALE GENOMIC DNA]</scope>
    <source>
        <strain evidence="1 2">SDU3-2</strain>
    </source>
</reference>
<proteinExistence type="predicted"/>
<dbReference type="RefSeq" id="WP_152872452.1">
    <property type="nucleotide sequence ID" value="NZ_WBSL01000016.1"/>
</dbReference>
<sequence length="82" mass="9072">MTRPIWPYSEAQAHWEEILQLAAGGEPQRVARPDGVTLVIQMQPPDTEAPPFVPALAAFEGLPNDAELVTERPRDVPKDTEL</sequence>
<dbReference type="EMBL" id="WBSL01000016">
    <property type="protein sequence ID" value="MPY68140.1"/>
    <property type="molecule type" value="Genomic_DNA"/>
</dbReference>
<dbReference type="Proteomes" id="UP000484842">
    <property type="component" value="Unassembled WGS sequence"/>
</dbReference>
<gene>
    <name evidence="1" type="ORF">F8S09_15905</name>
</gene>
<name>A0A7X1TST1_9DEIO</name>
<evidence type="ECO:0000313" key="1">
    <source>
        <dbReference type="EMBL" id="MPY68140.1"/>
    </source>
</evidence>
<accession>A0A7X1TST1</accession>
<organism evidence="1 2">
    <name type="scientific">Deinococcus terrestris</name>
    <dbReference type="NCBI Taxonomy" id="2651870"/>
    <lineage>
        <taxon>Bacteria</taxon>
        <taxon>Thermotogati</taxon>
        <taxon>Deinococcota</taxon>
        <taxon>Deinococci</taxon>
        <taxon>Deinococcales</taxon>
        <taxon>Deinococcaceae</taxon>
        <taxon>Deinococcus</taxon>
    </lineage>
</organism>
<dbReference type="AlphaFoldDB" id="A0A7X1TST1"/>
<comment type="caution">
    <text evidence="1">The sequence shown here is derived from an EMBL/GenBank/DDBJ whole genome shotgun (WGS) entry which is preliminary data.</text>
</comment>
<keyword evidence="2" id="KW-1185">Reference proteome</keyword>